<dbReference type="PANTHER" id="PTHR10695">
    <property type="entry name" value="DEPHOSPHO-COA KINASE-RELATED"/>
    <property type="match status" value="1"/>
</dbReference>
<dbReference type="OrthoDB" id="330671at2759"/>
<dbReference type="GO" id="GO:0004140">
    <property type="term" value="F:dephospho-CoA kinase activity"/>
    <property type="evidence" value="ECO:0007669"/>
    <property type="project" value="TreeGrafter"/>
</dbReference>
<accession>A0A1B7NQL2</accession>
<dbReference type="AlphaFoldDB" id="A0A1B7NQL2"/>
<dbReference type="STRING" id="1658172.A0A1B7NQL2"/>
<dbReference type="EMBL" id="LGUA01001173">
    <property type="protein sequence ID" value="OAX79069.1"/>
    <property type="molecule type" value="Genomic_DNA"/>
</dbReference>
<dbReference type="SUPFAM" id="SSF52374">
    <property type="entry name" value="Nucleotidylyl transferase"/>
    <property type="match status" value="1"/>
</dbReference>
<reference evidence="1 2" key="1">
    <citation type="submission" date="2015-07" db="EMBL/GenBank/DDBJ databases">
        <title>Emmonsia species relationships and genome sequence.</title>
        <authorList>
            <person name="Cuomo C.A."/>
            <person name="Schwartz I.S."/>
            <person name="Kenyon C."/>
            <person name="de Hoog G.S."/>
            <person name="Govender N.P."/>
            <person name="Botha A."/>
            <person name="Moreno L."/>
            <person name="de Vries M."/>
            <person name="Munoz J.F."/>
            <person name="Stielow J.B."/>
        </authorList>
    </citation>
    <scope>NUCLEOTIDE SEQUENCE [LARGE SCALE GENOMIC DNA]</scope>
    <source>
        <strain evidence="1 2">CBS 136260</strain>
    </source>
</reference>
<dbReference type="PANTHER" id="PTHR10695:SF46">
    <property type="entry name" value="BIFUNCTIONAL COENZYME A SYNTHASE-RELATED"/>
    <property type="match status" value="1"/>
</dbReference>
<gene>
    <name evidence="1" type="ORF">ACJ72_06614</name>
</gene>
<name>A0A1B7NQL2_9EURO</name>
<dbReference type="InterPro" id="IPR014729">
    <property type="entry name" value="Rossmann-like_a/b/a_fold"/>
</dbReference>
<evidence type="ECO:0000313" key="2">
    <source>
        <dbReference type="Proteomes" id="UP000091918"/>
    </source>
</evidence>
<evidence type="ECO:0008006" key="3">
    <source>
        <dbReference type="Google" id="ProtNLM"/>
    </source>
</evidence>
<sequence>MAAGGNSRHEALLLLPSTLSVSFSSLKAAYGPALSAILTELSTPIKGTRGKAVLDIAITAPGLAAPEAGPRGRAFAHLQQLLAAFYKLLGVTSAALSVELDGPGGVDARVFFLDDRENSHEPEHASRLEAPHTNKGPIIPLVEFAASGRSWATVFSLGTREGDMLLDALNQTLKNRGLPNLAPTIRKLPGLPELQPQPMVLEPLDLHSKRHYSVAVGGTFDHLHAGHKLLLTATALAIDAVPRGAAPVQRTITIGITGDELLVNKKYAEFLESWDARWKGVWAFMESILDFEPRGDRFATTTPTTNIEQVQRPGPNGKYVRVQVSSDLDIKFVQISDPFGPTITDEAITALVVSKETRSGGKAVNDERVKKGWSELEVFEVDVLDTREDESQGEALENFETKISSTEIRRRQMNLAKGNL</sequence>
<organism evidence="1 2">
    <name type="scientific">Emergomyces africanus</name>
    <dbReference type="NCBI Taxonomy" id="1955775"/>
    <lineage>
        <taxon>Eukaryota</taxon>
        <taxon>Fungi</taxon>
        <taxon>Dikarya</taxon>
        <taxon>Ascomycota</taxon>
        <taxon>Pezizomycotina</taxon>
        <taxon>Eurotiomycetes</taxon>
        <taxon>Eurotiomycetidae</taxon>
        <taxon>Onygenales</taxon>
        <taxon>Ajellomycetaceae</taxon>
        <taxon>Emergomyces</taxon>
    </lineage>
</organism>
<dbReference type="Proteomes" id="UP000091918">
    <property type="component" value="Unassembled WGS sequence"/>
</dbReference>
<comment type="caution">
    <text evidence="1">The sequence shown here is derived from an EMBL/GenBank/DDBJ whole genome shotgun (WGS) entry which is preliminary data.</text>
</comment>
<dbReference type="GO" id="GO:0015937">
    <property type="term" value="P:coenzyme A biosynthetic process"/>
    <property type="evidence" value="ECO:0007669"/>
    <property type="project" value="TreeGrafter"/>
</dbReference>
<keyword evidence="2" id="KW-1185">Reference proteome</keyword>
<evidence type="ECO:0000313" key="1">
    <source>
        <dbReference type="EMBL" id="OAX79069.1"/>
    </source>
</evidence>
<dbReference type="Gene3D" id="3.40.50.620">
    <property type="entry name" value="HUPs"/>
    <property type="match status" value="1"/>
</dbReference>
<proteinExistence type="predicted"/>
<protein>
    <recommendedName>
        <fullName evidence="3">Cytidyltransferase-like domain-containing protein</fullName>
    </recommendedName>
</protein>